<keyword evidence="2" id="KW-0677">Repeat</keyword>
<dbReference type="Proteomes" id="UP000276776">
    <property type="component" value="Unassembled WGS sequence"/>
</dbReference>
<dbReference type="InterPro" id="IPR003439">
    <property type="entry name" value="ABC_transporter-like_ATP-bd"/>
</dbReference>
<feature type="domain" description="ABC transporter" evidence="5">
    <location>
        <begin position="371"/>
        <end position="588"/>
    </location>
</feature>
<feature type="domain" description="ABC transporter" evidence="5">
    <location>
        <begin position="59"/>
        <end position="300"/>
    </location>
</feature>
<keyword evidence="7" id="KW-1185">Reference proteome</keyword>
<dbReference type="PROSITE" id="PS50893">
    <property type="entry name" value="ABC_TRANSPORTER_2"/>
    <property type="match status" value="2"/>
</dbReference>
<organism evidence="8">
    <name type="scientific">Thelazia callipaeda</name>
    <name type="common">Oriental eyeworm</name>
    <name type="synonym">Parasitic nematode</name>
    <dbReference type="NCBI Taxonomy" id="103827"/>
    <lineage>
        <taxon>Eukaryota</taxon>
        <taxon>Metazoa</taxon>
        <taxon>Ecdysozoa</taxon>
        <taxon>Nematoda</taxon>
        <taxon>Chromadorea</taxon>
        <taxon>Rhabditida</taxon>
        <taxon>Spirurina</taxon>
        <taxon>Spiruromorpha</taxon>
        <taxon>Thelazioidea</taxon>
        <taxon>Thelaziidae</taxon>
        <taxon>Thelazia</taxon>
    </lineage>
</organism>
<dbReference type="FunFam" id="3.40.50.300:FF:000683">
    <property type="entry name" value="Abc transporter f family member 1"/>
    <property type="match status" value="1"/>
</dbReference>
<dbReference type="WBParaSite" id="TCLT_0000685701-mRNA-1">
    <property type="protein sequence ID" value="TCLT_0000685701-mRNA-1"/>
    <property type="gene ID" value="TCLT_0000685701"/>
</dbReference>
<evidence type="ECO:0000256" key="2">
    <source>
        <dbReference type="ARBA" id="ARBA00022737"/>
    </source>
</evidence>
<accession>A0A0N5D1W6</accession>
<evidence type="ECO:0000256" key="4">
    <source>
        <dbReference type="ARBA" id="ARBA00022840"/>
    </source>
</evidence>
<dbReference type="SUPFAM" id="SSF52540">
    <property type="entry name" value="P-loop containing nucleoside triphosphate hydrolases"/>
    <property type="match status" value="2"/>
</dbReference>
<dbReference type="Pfam" id="PF00005">
    <property type="entry name" value="ABC_tran"/>
    <property type="match status" value="2"/>
</dbReference>
<dbReference type="FunFam" id="3.40.50.300:FF:000104">
    <property type="entry name" value="ATP-binding cassette sub-family F member 3"/>
    <property type="match status" value="1"/>
</dbReference>
<dbReference type="GO" id="GO:0016887">
    <property type="term" value="F:ATP hydrolysis activity"/>
    <property type="evidence" value="ECO:0007669"/>
    <property type="project" value="InterPro"/>
</dbReference>
<dbReference type="InterPro" id="IPR032781">
    <property type="entry name" value="ABC_tran_Xtn"/>
</dbReference>
<dbReference type="PROSITE" id="PS00211">
    <property type="entry name" value="ABC_TRANSPORTER_1"/>
    <property type="match status" value="1"/>
</dbReference>
<dbReference type="Pfam" id="PF12848">
    <property type="entry name" value="ABC_tran_Xtn"/>
    <property type="match status" value="1"/>
</dbReference>
<keyword evidence="4" id="KW-0067">ATP-binding</keyword>
<evidence type="ECO:0000259" key="5">
    <source>
        <dbReference type="PROSITE" id="PS50893"/>
    </source>
</evidence>
<keyword evidence="3" id="KW-0547">Nucleotide-binding</keyword>
<dbReference type="Gene3D" id="3.40.50.300">
    <property type="entry name" value="P-loop containing nucleotide triphosphate hydrolases"/>
    <property type="match status" value="2"/>
</dbReference>
<dbReference type="SMART" id="SM00382">
    <property type="entry name" value="AAA"/>
    <property type="match status" value="2"/>
</dbReference>
<dbReference type="EMBL" id="UYYF01004450">
    <property type="protein sequence ID" value="VDN04244.1"/>
    <property type="molecule type" value="Genomic_DNA"/>
</dbReference>
<dbReference type="InterPro" id="IPR050611">
    <property type="entry name" value="ABCF"/>
</dbReference>
<protein>
    <submittedName>
        <fullName evidence="8">ATP-binding cassette sub-family F member 2</fullName>
    </submittedName>
</protein>
<evidence type="ECO:0000313" key="7">
    <source>
        <dbReference type="Proteomes" id="UP000276776"/>
    </source>
</evidence>
<evidence type="ECO:0000313" key="6">
    <source>
        <dbReference type="EMBL" id="VDN04244.1"/>
    </source>
</evidence>
<dbReference type="AlphaFoldDB" id="A0A0N5D1W6"/>
<gene>
    <name evidence="6" type="ORF">TCLT_LOCUS6846</name>
</gene>
<reference evidence="8" key="1">
    <citation type="submission" date="2016-04" db="UniProtKB">
        <authorList>
            <consortium name="WormBaseParasite"/>
        </authorList>
    </citation>
    <scope>IDENTIFICATION</scope>
</reference>
<proteinExistence type="inferred from homology"/>
<dbReference type="PANTHER" id="PTHR19211:SF15">
    <property type="entry name" value="ATP-BINDING CASSETTE SUB-FAMILY F MEMBER 2"/>
    <property type="match status" value="1"/>
</dbReference>
<reference evidence="6 7" key="2">
    <citation type="submission" date="2018-11" db="EMBL/GenBank/DDBJ databases">
        <authorList>
            <consortium name="Pathogen Informatics"/>
        </authorList>
    </citation>
    <scope>NUCLEOTIDE SEQUENCE [LARGE SCALE GENOMIC DNA]</scope>
</reference>
<dbReference type="GO" id="GO:0005524">
    <property type="term" value="F:ATP binding"/>
    <property type="evidence" value="ECO:0007669"/>
    <property type="project" value="UniProtKB-KW"/>
</dbReference>
<dbReference type="InterPro" id="IPR017871">
    <property type="entry name" value="ABC_transporter-like_CS"/>
</dbReference>
<sequence length="594" mass="67930">MPSDARKRRDAAKKQAAKIASVNDVVDIAAAMLEEMELENAKARSVSGALTSHPLSMDIKIESLTVTFHGREIVTDTKLELNMGRRYGLIGLNGSGKSTLMQAIFRREMPIPNHMDMFLVSREMAACNDSALKIVCDVDEERKTLERQAEELAASSDDESQEKLLDIYDRLDEMDADKAEVRAAEILHGLGFTRQMMLKKCKDFSGGWRMRIALARALYLKPSLLLLDEPTNHLDLEACVWLERELATYKRTLLIVSHSQDFMNGVCTNIIHLFQKKLDYYKGNYDTYIQTRAELLENQMKRYKWEQDQLQHMKDYIARFGHGSAKLARQAQSKEKTMAKMVAAGLTERIVTEKVKQFYFFDPGTIPPPVIMVQRVSFQYDDKGPLIYKDLDFGIDLDTRIALVGPNGAGKSTLLKLISGNVMPSNGLVRRHSHCKIGRYHQHLHEELPLEKTALEFMMTSFPDVKEKEEMRKIIGRYGLTGREQICPMKQLSDGQRCRVSFAWLAWQQPHLLLLDEPTNHLDLESIDALAEAINCFKGGMVLVSHDFRLVHQVAEEIWVCDKQTVTKWDGDIFTYKNHLRKAIDRIGFEVVER</sequence>
<evidence type="ECO:0000256" key="1">
    <source>
        <dbReference type="ARBA" id="ARBA00011054"/>
    </source>
</evidence>
<dbReference type="OrthoDB" id="2110130at2759"/>
<dbReference type="STRING" id="103827.A0A0N5D1W6"/>
<dbReference type="InterPro" id="IPR027417">
    <property type="entry name" value="P-loop_NTPase"/>
</dbReference>
<dbReference type="PANTHER" id="PTHR19211">
    <property type="entry name" value="ATP-BINDING TRANSPORT PROTEIN-RELATED"/>
    <property type="match status" value="1"/>
</dbReference>
<comment type="similarity">
    <text evidence="1">Belongs to the ABC transporter superfamily. ABCF family. EF3 subfamily.</text>
</comment>
<dbReference type="CDD" id="cd03221">
    <property type="entry name" value="ABCF_EF-3"/>
    <property type="match status" value="2"/>
</dbReference>
<evidence type="ECO:0000313" key="8">
    <source>
        <dbReference type="WBParaSite" id="TCLT_0000685701-mRNA-1"/>
    </source>
</evidence>
<evidence type="ECO:0000256" key="3">
    <source>
        <dbReference type="ARBA" id="ARBA00022741"/>
    </source>
</evidence>
<dbReference type="OMA" id="QYEGTML"/>
<name>A0A0N5D1W6_THECL</name>
<dbReference type="InterPro" id="IPR003593">
    <property type="entry name" value="AAA+_ATPase"/>
</dbReference>